<comment type="caution">
    <text evidence="3">The sequence shown here is derived from an EMBL/GenBank/DDBJ whole genome shotgun (WGS) entry which is preliminary data.</text>
</comment>
<feature type="compositionally biased region" description="Basic and acidic residues" evidence="1">
    <location>
        <begin position="325"/>
        <end position="338"/>
    </location>
</feature>
<evidence type="ECO:0000259" key="2">
    <source>
        <dbReference type="Pfam" id="PF14383"/>
    </source>
</evidence>
<reference evidence="3" key="1">
    <citation type="submission" date="2021-03" db="EMBL/GenBank/DDBJ databases">
        <authorList>
            <person name="Li Z."/>
            <person name="Yang C."/>
        </authorList>
    </citation>
    <scope>NUCLEOTIDE SEQUENCE</scope>
    <source>
        <strain evidence="3">Dzin_1.0</strain>
        <tissue evidence="3">Leaf</tissue>
    </source>
</reference>
<dbReference type="PANTHER" id="PTHR34282:SF2">
    <property type="entry name" value="DUF3741 DOMAIN-CONTAINING PROTEIN"/>
    <property type="match status" value="1"/>
</dbReference>
<feature type="compositionally biased region" description="Basic and acidic residues" evidence="1">
    <location>
        <begin position="347"/>
        <end position="367"/>
    </location>
</feature>
<dbReference type="Pfam" id="PF14383">
    <property type="entry name" value="VARLMGL"/>
    <property type="match status" value="1"/>
</dbReference>
<accession>A0A9D5DDS9</accession>
<dbReference type="EMBL" id="JAGGNH010000001">
    <property type="protein sequence ID" value="KAJ0989258.1"/>
    <property type="molecule type" value="Genomic_DNA"/>
</dbReference>
<feature type="region of interest" description="Disordered" evidence="1">
    <location>
        <begin position="315"/>
        <end position="407"/>
    </location>
</feature>
<dbReference type="InterPro" id="IPR032795">
    <property type="entry name" value="DUF3741-assoc"/>
</dbReference>
<keyword evidence="4" id="KW-1185">Reference proteome</keyword>
<feature type="domain" description="DUF3741" evidence="2">
    <location>
        <begin position="156"/>
        <end position="176"/>
    </location>
</feature>
<sequence length="613" mass="69642">MAHEGERDTELQLLRVSKGAHRLTEMIDSLSKAPNLDGQAHDVARELLRGAVDLQESLVMLGKLQDVSKQMVKSKKKNVAAFDGEREARHSVDGSSRDCIEELRRVIRDSFQRHNLLTQSSQDERALSSRSMRFNLETELKEKHHEERRDEFAANKKVKAPNLIAKLMGLEEVPSEEKYLSLKPLRTPTFDIHMPKVRKQQAMEKSPDLQKKTLQDIIEQMQFKGILKSGQAEDLRIGPLAPNSSPLHRYRSRLHYDDEAPPIVIMKPLKSPGQERIEAQKDFHLQIDRVLEETETVTKGAAKIMEKPKVDIANKVKAKNSQNEQTKEELKTSKKIVDGQKPLLTTRKSEEKEVKKDSKKNKEDGKVIKPSCETDATASSTLPAHGETKEADVNKKPCSKDEQKTLGKALPKNISGERSSTLAQEAIQISENKPTVRDDLKCILLSNQSFLKDAQKFISPNGQQPIYRRKSIEAAGRRDAKLFLDCAIELMARKKQQKELASLPIFRAYIQAPTLYLSLDPLLLEISKGFEKLTTNFHAVDADATYEDTLYVKLEKDLKCKDMMINSMWDVGWSHCCVCIEEAEQVAGRVGEDILFWLIEELAMEILLFSYYS</sequence>
<dbReference type="Proteomes" id="UP001085076">
    <property type="component" value="Miscellaneous, Linkage group lg01"/>
</dbReference>
<evidence type="ECO:0000313" key="3">
    <source>
        <dbReference type="EMBL" id="KAJ0989258.1"/>
    </source>
</evidence>
<protein>
    <recommendedName>
        <fullName evidence="2">DUF3741 domain-containing protein</fullName>
    </recommendedName>
</protein>
<dbReference type="AlphaFoldDB" id="A0A9D5DDS9"/>
<reference evidence="3" key="2">
    <citation type="journal article" date="2022" name="Hortic Res">
        <title>The genome of Dioscorea zingiberensis sheds light on the biosynthesis, origin and evolution of the medicinally important diosgenin saponins.</title>
        <authorList>
            <person name="Li Y."/>
            <person name="Tan C."/>
            <person name="Li Z."/>
            <person name="Guo J."/>
            <person name="Li S."/>
            <person name="Chen X."/>
            <person name="Wang C."/>
            <person name="Dai X."/>
            <person name="Yang H."/>
            <person name="Song W."/>
            <person name="Hou L."/>
            <person name="Xu J."/>
            <person name="Tong Z."/>
            <person name="Xu A."/>
            <person name="Yuan X."/>
            <person name="Wang W."/>
            <person name="Yang Q."/>
            <person name="Chen L."/>
            <person name="Sun Z."/>
            <person name="Wang K."/>
            <person name="Pan B."/>
            <person name="Chen J."/>
            <person name="Bao Y."/>
            <person name="Liu F."/>
            <person name="Qi X."/>
            <person name="Gang D.R."/>
            <person name="Wen J."/>
            <person name="Li J."/>
        </authorList>
    </citation>
    <scope>NUCLEOTIDE SEQUENCE</scope>
    <source>
        <strain evidence="3">Dzin_1.0</strain>
    </source>
</reference>
<evidence type="ECO:0000313" key="4">
    <source>
        <dbReference type="Proteomes" id="UP001085076"/>
    </source>
</evidence>
<dbReference type="PANTHER" id="PTHR34282">
    <property type="entry name" value="OS01G0228800 PROTEIN-RELATED"/>
    <property type="match status" value="1"/>
</dbReference>
<feature type="compositionally biased region" description="Basic and acidic residues" evidence="1">
    <location>
        <begin position="386"/>
        <end position="405"/>
    </location>
</feature>
<organism evidence="3 4">
    <name type="scientific">Dioscorea zingiberensis</name>
    <dbReference type="NCBI Taxonomy" id="325984"/>
    <lineage>
        <taxon>Eukaryota</taxon>
        <taxon>Viridiplantae</taxon>
        <taxon>Streptophyta</taxon>
        <taxon>Embryophyta</taxon>
        <taxon>Tracheophyta</taxon>
        <taxon>Spermatophyta</taxon>
        <taxon>Magnoliopsida</taxon>
        <taxon>Liliopsida</taxon>
        <taxon>Dioscoreales</taxon>
        <taxon>Dioscoreaceae</taxon>
        <taxon>Dioscorea</taxon>
    </lineage>
</organism>
<dbReference type="OrthoDB" id="1079501at2759"/>
<gene>
    <name evidence="3" type="ORF">J5N97_007614</name>
</gene>
<name>A0A9D5DDS9_9LILI</name>
<evidence type="ECO:0000256" key="1">
    <source>
        <dbReference type="SAM" id="MobiDB-lite"/>
    </source>
</evidence>
<proteinExistence type="predicted"/>